<protein>
    <submittedName>
        <fullName evidence="5">Glycosyltransferase</fullName>
        <ecNumber evidence="5">2.4.-.-</ecNumber>
    </submittedName>
</protein>
<dbReference type="Gene3D" id="3.90.550.10">
    <property type="entry name" value="Spore Coat Polysaccharide Biosynthesis Protein SpsA, Chain A"/>
    <property type="match status" value="1"/>
</dbReference>
<dbReference type="Proteomes" id="UP001589833">
    <property type="component" value="Unassembled WGS sequence"/>
</dbReference>
<sequence length="343" mass="40134">MNAKVSVIIPVFNAEKYLTQCIESLLAQTLQDCEFIFVNDGSKDHSQQIIEEVEKRDPRVKLINQVNQGVSIARNNGLRVATGEYIGFVDADDYIEADMYEQLYSVAKQNNCDVVISNFESEIDGHKVITRYSFPIIQTLDRKYIELELLPYFLKNDNLNTACNKIYKTKIAKENKVLFPKRVTLGEDGLFNIRFFSFATKAVYVDYTGYHYREVEGSATRNIEEKDYFERALEVYKSDLLFDILGDMSKEKIIQLKSIKLIQSVMAYIHIYFKPSKVVNFKTRYRYIKNMISNKSVRESVPFYYSENYNMSGRYEKFILNMIKRRSILGLYCAVTYSRLRNK</sequence>
<evidence type="ECO:0000313" key="6">
    <source>
        <dbReference type="Proteomes" id="UP001589833"/>
    </source>
</evidence>
<dbReference type="InterPro" id="IPR001173">
    <property type="entry name" value="Glyco_trans_2-like"/>
</dbReference>
<reference evidence="5 6" key="1">
    <citation type="submission" date="2024-09" db="EMBL/GenBank/DDBJ databases">
        <authorList>
            <person name="Sun Q."/>
            <person name="Mori K."/>
        </authorList>
    </citation>
    <scope>NUCLEOTIDE SEQUENCE [LARGE SCALE GENOMIC DNA]</scope>
    <source>
        <strain evidence="5 6">NCAIM B.02301</strain>
    </source>
</reference>
<evidence type="ECO:0000259" key="4">
    <source>
        <dbReference type="Pfam" id="PF00535"/>
    </source>
</evidence>
<dbReference type="RefSeq" id="WP_273840531.1">
    <property type="nucleotide sequence ID" value="NZ_JAQQWT010000002.1"/>
</dbReference>
<feature type="domain" description="Glycosyltransferase 2-like" evidence="4">
    <location>
        <begin position="6"/>
        <end position="169"/>
    </location>
</feature>
<evidence type="ECO:0000256" key="3">
    <source>
        <dbReference type="ARBA" id="ARBA00022679"/>
    </source>
</evidence>
<accession>A0ABV6NH29</accession>
<dbReference type="GO" id="GO:0016757">
    <property type="term" value="F:glycosyltransferase activity"/>
    <property type="evidence" value="ECO:0007669"/>
    <property type="project" value="UniProtKB-KW"/>
</dbReference>
<dbReference type="EC" id="2.4.-.-" evidence="5"/>
<evidence type="ECO:0000256" key="2">
    <source>
        <dbReference type="ARBA" id="ARBA00022676"/>
    </source>
</evidence>
<name>A0ABV6NH29_9BACI</name>
<gene>
    <name evidence="5" type="ORF">ACFFH4_13545</name>
</gene>
<evidence type="ECO:0000256" key="1">
    <source>
        <dbReference type="ARBA" id="ARBA00006739"/>
    </source>
</evidence>
<dbReference type="InterPro" id="IPR029044">
    <property type="entry name" value="Nucleotide-diphossugar_trans"/>
</dbReference>
<dbReference type="EMBL" id="JBHLTR010000017">
    <property type="protein sequence ID" value="MFC0560071.1"/>
    <property type="molecule type" value="Genomic_DNA"/>
</dbReference>
<dbReference type="PANTHER" id="PTHR22916:SF51">
    <property type="entry name" value="GLYCOSYLTRANSFERASE EPSH-RELATED"/>
    <property type="match status" value="1"/>
</dbReference>
<dbReference type="PANTHER" id="PTHR22916">
    <property type="entry name" value="GLYCOSYLTRANSFERASE"/>
    <property type="match status" value="1"/>
</dbReference>
<dbReference type="SUPFAM" id="SSF53448">
    <property type="entry name" value="Nucleotide-diphospho-sugar transferases"/>
    <property type="match status" value="1"/>
</dbReference>
<proteinExistence type="inferred from homology"/>
<dbReference type="CDD" id="cd00761">
    <property type="entry name" value="Glyco_tranf_GTA_type"/>
    <property type="match status" value="1"/>
</dbReference>
<keyword evidence="3 5" id="KW-0808">Transferase</keyword>
<organism evidence="5 6">
    <name type="scientific">Halalkalibacter alkalisediminis</name>
    <dbReference type="NCBI Taxonomy" id="935616"/>
    <lineage>
        <taxon>Bacteria</taxon>
        <taxon>Bacillati</taxon>
        <taxon>Bacillota</taxon>
        <taxon>Bacilli</taxon>
        <taxon>Bacillales</taxon>
        <taxon>Bacillaceae</taxon>
        <taxon>Halalkalibacter</taxon>
    </lineage>
</organism>
<dbReference type="Pfam" id="PF00535">
    <property type="entry name" value="Glycos_transf_2"/>
    <property type="match status" value="1"/>
</dbReference>
<comment type="similarity">
    <text evidence="1">Belongs to the glycosyltransferase 2 family.</text>
</comment>
<keyword evidence="6" id="KW-1185">Reference proteome</keyword>
<comment type="caution">
    <text evidence="5">The sequence shown here is derived from an EMBL/GenBank/DDBJ whole genome shotgun (WGS) entry which is preliminary data.</text>
</comment>
<evidence type="ECO:0000313" key="5">
    <source>
        <dbReference type="EMBL" id="MFC0560071.1"/>
    </source>
</evidence>
<keyword evidence="2 5" id="KW-0328">Glycosyltransferase</keyword>